<organism evidence="6 7">
    <name type="scientific">Rehmannia glutinosa</name>
    <name type="common">Chinese foxglove</name>
    <dbReference type="NCBI Taxonomy" id="99300"/>
    <lineage>
        <taxon>Eukaryota</taxon>
        <taxon>Viridiplantae</taxon>
        <taxon>Streptophyta</taxon>
        <taxon>Embryophyta</taxon>
        <taxon>Tracheophyta</taxon>
        <taxon>Spermatophyta</taxon>
        <taxon>Magnoliopsida</taxon>
        <taxon>eudicotyledons</taxon>
        <taxon>Gunneridae</taxon>
        <taxon>Pentapetalae</taxon>
        <taxon>asterids</taxon>
        <taxon>lamiids</taxon>
        <taxon>Lamiales</taxon>
        <taxon>Orobanchaceae</taxon>
        <taxon>Rehmannieae</taxon>
        <taxon>Rehmannia</taxon>
    </lineage>
</organism>
<dbReference type="Pfam" id="PF14226">
    <property type="entry name" value="DIOX_N"/>
    <property type="match status" value="1"/>
</dbReference>
<keyword evidence="3 4" id="KW-0408">Iron</keyword>
<evidence type="ECO:0000259" key="5">
    <source>
        <dbReference type="PROSITE" id="PS51471"/>
    </source>
</evidence>
<dbReference type="InterPro" id="IPR044861">
    <property type="entry name" value="IPNS-like_FE2OG_OXY"/>
</dbReference>
<sequence length="425" mass="47672">MLFIDLYNRTKSIKFTVECSQQLALNTCIFGLLYLNGILCSGALRFDRGGAVSDFSYVGGLVNMGTMQEDEGLGFGSSLPVPSVQEIVRNDAKNIPERYIKNLEDRPKSSDNICPVSDDIPIINLSLLAQGDEDERRKLDIACQEWGFFQIINHGADGGLTKMKAAVAEFFDLPLSEKKKYGMATNDVQGYGQGYVVSEDQKLDWNDLLFLITLPPNFRNMKYWPLTLPGFKETIEEYAKEIQRVADEIFANLSLLMGVESYFLKQMHGDAKQGIRMNYYPSCARPDLVLGVSPHSDSSSITLLVQDDEITALQIKHKGAWVPVKPIPNAIVVNIGDVMEAWSNGRYKSIEHRAVTNVEKPRISAAAFVIPGNEVELNPLKTMVDDDGRPRIFKNGVKYIDYLRYTLAKKMEGKLANIEYLKLDN</sequence>
<comment type="similarity">
    <text evidence="1 4">Belongs to the iron/ascorbate-dependent oxidoreductase family.</text>
</comment>
<dbReference type="InterPro" id="IPR005123">
    <property type="entry name" value="Oxoglu/Fe-dep_dioxygenase_dom"/>
</dbReference>
<proteinExistence type="inferred from homology"/>
<keyword evidence="7" id="KW-1185">Reference proteome</keyword>
<dbReference type="InterPro" id="IPR050295">
    <property type="entry name" value="Plant_2OG-oxidoreductases"/>
</dbReference>
<dbReference type="Proteomes" id="UP001318860">
    <property type="component" value="Unassembled WGS sequence"/>
</dbReference>
<accession>A0ABR0VML9</accession>
<gene>
    <name evidence="6" type="ORF">DH2020_030360</name>
</gene>
<dbReference type="Gene3D" id="2.60.120.330">
    <property type="entry name" value="B-lactam Antibiotic, Isopenicillin N Synthase, Chain"/>
    <property type="match status" value="1"/>
</dbReference>
<dbReference type="InterPro" id="IPR026992">
    <property type="entry name" value="DIOX_N"/>
</dbReference>
<feature type="domain" description="Fe2OG dioxygenase" evidence="5">
    <location>
        <begin position="271"/>
        <end position="371"/>
    </location>
</feature>
<dbReference type="PANTHER" id="PTHR47991">
    <property type="entry name" value="OXOGLUTARATE/IRON-DEPENDENT DIOXYGENASE"/>
    <property type="match status" value="1"/>
</dbReference>
<comment type="caution">
    <text evidence="6">The sequence shown here is derived from an EMBL/GenBank/DDBJ whole genome shotgun (WGS) entry which is preliminary data.</text>
</comment>
<keyword evidence="2 4" id="KW-0479">Metal-binding</keyword>
<protein>
    <recommendedName>
        <fullName evidence="5">Fe2OG dioxygenase domain-containing protein</fullName>
    </recommendedName>
</protein>
<name>A0ABR0VML9_REHGL</name>
<dbReference type="EMBL" id="JABTTQ020001063">
    <property type="protein sequence ID" value="KAK6135873.1"/>
    <property type="molecule type" value="Genomic_DNA"/>
</dbReference>
<keyword evidence="4" id="KW-0560">Oxidoreductase</keyword>
<evidence type="ECO:0000256" key="3">
    <source>
        <dbReference type="ARBA" id="ARBA00023004"/>
    </source>
</evidence>
<dbReference type="PROSITE" id="PS51471">
    <property type="entry name" value="FE2OG_OXY"/>
    <property type="match status" value="1"/>
</dbReference>
<evidence type="ECO:0000256" key="2">
    <source>
        <dbReference type="ARBA" id="ARBA00022723"/>
    </source>
</evidence>
<evidence type="ECO:0000256" key="1">
    <source>
        <dbReference type="ARBA" id="ARBA00008056"/>
    </source>
</evidence>
<evidence type="ECO:0000256" key="4">
    <source>
        <dbReference type="RuleBase" id="RU003682"/>
    </source>
</evidence>
<reference evidence="6 7" key="1">
    <citation type="journal article" date="2021" name="Comput. Struct. Biotechnol. J.">
        <title>De novo genome assembly of the potent medicinal plant Rehmannia glutinosa using nanopore technology.</title>
        <authorList>
            <person name="Ma L."/>
            <person name="Dong C."/>
            <person name="Song C."/>
            <person name="Wang X."/>
            <person name="Zheng X."/>
            <person name="Niu Y."/>
            <person name="Chen S."/>
            <person name="Feng W."/>
        </authorList>
    </citation>
    <scope>NUCLEOTIDE SEQUENCE [LARGE SCALE GENOMIC DNA]</scope>
    <source>
        <strain evidence="6">DH-2019</strain>
    </source>
</reference>
<dbReference type="SUPFAM" id="SSF51197">
    <property type="entry name" value="Clavaminate synthase-like"/>
    <property type="match status" value="1"/>
</dbReference>
<evidence type="ECO:0000313" key="6">
    <source>
        <dbReference type="EMBL" id="KAK6135873.1"/>
    </source>
</evidence>
<dbReference type="Pfam" id="PF03171">
    <property type="entry name" value="2OG-FeII_Oxy"/>
    <property type="match status" value="1"/>
</dbReference>
<evidence type="ECO:0000313" key="7">
    <source>
        <dbReference type="Proteomes" id="UP001318860"/>
    </source>
</evidence>
<dbReference type="InterPro" id="IPR027443">
    <property type="entry name" value="IPNS-like_sf"/>
</dbReference>